<evidence type="ECO:0008006" key="5">
    <source>
        <dbReference type="Google" id="ProtNLM"/>
    </source>
</evidence>
<evidence type="ECO:0000313" key="4">
    <source>
        <dbReference type="Proteomes" id="UP000281192"/>
    </source>
</evidence>
<dbReference type="EMBL" id="PJRQ01000041">
    <property type="protein sequence ID" value="PLR08659.1"/>
    <property type="molecule type" value="Genomic_DNA"/>
</dbReference>
<gene>
    <name evidence="1" type="ORF">C1707_21500</name>
    <name evidence="2" type="ORF">CFHF_19570</name>
</gene>
<keyword evidence="4" id="KW-1185">Reference proteome</keyword>
<protein>
    <recommendedName>
        <fullName evidence="5">DUF3768 domain-containing protein</fullName>
    </recommendedName>
</protein>
<proteinExistence type="predicted"/>
<dbReference type="RefSeq" id="WP_101714615.1">
    <property type="nucleotide sequence ID" value="NZ_CP026100.1"/>
</dbReference>
<evidence type="ECO:0000313" key="2">
    <source>
        <dbReference type="EMBL" id="PLR08659.1"/>
    </source>
</evidence>
<name>A0A2N5CNX8_9CAUL</name>
<sequence>MSDETRAAAIAALNDSHRASPGAAWTLGRRLYDLGEAFVAKAVAAVVGFDAFTEGDDPYGERDFGAFDLEGQRVMWKIDYYDLDLCGGSPDPANPAVTRRVLTLILAEDY</sequence>
<evidence type="ECO:0000313" key="3">
    <source>
        <dbReference type="Proteomes" id="UP000234483"/>
    </source>
</evidence>
<dbReference type="AlphaFoldDB" id="A0A2N5CNX8"/>
<dbReference type="InterPro" id="IPR022243">
    <property type="entry name" value="DUF3768"/>
</dbReference>
<dbReference type="KEGG" id="cfh:C1707_21500"/>
<reference evidence="1 4" key="2">
    <citation type="submission" date="2018-01" db="EMBL/GenBank/DDBJ databases">
        <title>Complete genome sequence of Caulobacter flavus RHGG3.</title>
        <authorList>
            <person name="Yang E."/>
        </authorList>
    </citation>
    <scope>NUCLEOTIDE SEQUENCE [LARGE SCALE GENOMIC DNA]</scope>
    <source>
        <strain evidence="1 4">RHGG3</strain>
    </source>
</reference>
<dbReference type="Proteomes" id="UP000234483">
    <property type="component" value="Unassembled WGS sequence"/>
</dbReference>
<organism evidence="2 3">
    <name type="scientific">Caulobacter flavus</name>
    <dbReference type="NCBI Taxonomy" id="1679497"/>
    <lineage>
        <taxon>Bacteria</taxon>
        <taxon>Pseudomonadati</taxon>
        <taxon>Pseudomonadota</taxon>
        <taxon>Alphaproteobacteria</taxon>
        <taxon>Caulobacterales</taxon>
        <taxon>Caulobacteraceae</taxon>
        <taxon>Caulobacter</taxon>
    </lineage>
</organism>
<accession>A0A2N5CNX8</accession>
<dbReference type="Pfam" id="PF12599">
    <property type="entry name" value="DUF3768"/>
    <property type="match status" value="1"/>
</dbReference>
<evidence type="ECO:0000313" key="1">
    <source>
        <dbReference type="EMBL" id="AYV48626.1"/>
    </source>
</evidence>
<dbReference type="OrthoDB" id="1495368at2"/>
<reference evidence="2 3" key="1">
    <citation type="submission" date="2017-12" db="EMBL/GenBank/DDBJ databases">
        <title>The genome sequence of Caulobacter flavus CGMCC1 15093.</title>
        <authorList>
            <person name="Gao J."/>
            <person name="Mao X."/>
            <person name="Sun J."/>
        </authorList>
    </citation>
    <scope>NUCLEOTIDE SEQUENCE [LARGE SCALE GENOMIC DNA]</scope>
    <source>
        <strain evidence="2 3">CGMCC1 15093</strain>
    </source>
</reference>
<dbReference type="Proteomes" id="UP000281192">
    <property type="component" value="Chromosome"/>
</dbReference>
<dbReference type="EMBL" id="CP026100">
    <property type="protein sequence ID" value="AYV48626.1"/>
    <property type="molecule type" value="Genomic_DNA"/>
</dbReference>